<proteinExistence type="predicted"/>
<dbReference type="Proteomes" id="UP001056778">
    <property type="component" value="Chromosome 6"/>
</dbReference>
<evidence type="ECO:0000313" key="1">
    <source>
        <dbReference type="EMBL" id="KAI4459666.1"/>
    </source>
</evidence>
<gene>
    <name evidence="1" type="ORF">MML48_6g00007246</name>
</gene>
<name>A0ACB9SYQ4_HOLOL</name>
<reference evidence="1" key="1">
    <citation type="submission" date="2022-04" db="EMBL/GenBank/DDBJ databases">
        <title>Chromosome-scale genome assembly of Holotrichia oblita Faldermann.</title>
        <authorList>
            <person name="Rongchong L."/>
        </authorList>
    </citation>
    <scope>NUCLEOTIDE SEQUENCE</scope>
    <source>
        <strain evidence="1">81SQS9</strain>
    </source>
</reference>
<comment type="caution">
    <text evidence="1">The sequence shown here is derived from an EMBL/GenBank/DDBJ whole genome shotgun (WGS) entry which is preliminary data.</text>
</comment>
<evidence type="ECO:0000313" key="2">
    <source>
        <dbReference type="Proteomes" id="UP001056778"/>
    </source>
</evidence>
<sequence length="611" mass="69469">MDRDVTKLAELLRQNGDKISNGSCKFTLTSDLLNHLNSSFNVILERREEIDNSLQYVPWLNTLDLSNNLIEDGSPLSSLMNLKYLNLSFNKLTKVPLFSGYICRRLQVLVIHNNFIDNIEDIYKLVNLQDLNLMDNYLVDHDSLIPLAYLAALQSLNLQGNPLSYHPQHRIRSVRCLHKNTATVKFILDDIGLSKSEQQSINSLHPKILSVEPSSSSNNSESNDVFDRSIRIRQAVIADDILECLESSLPTVVSHASPVEHDNKEQMASLHKDYIRILYDKAGVSTKDVTKEGNSESFVETHQQLLSSTPLGESILNTIQDTLKEDNDLSNNTTGEYITASDNANNEEQQDVYTDTATKENQDAETTEESEDEELESGESNIFMANLKGGNDIIVILTQTHITEKDPINMKSLGRFTLDSLYICNKIIEDDIEYIYLEFDTVRINSSKYYSIEDEEDRNRFYDKLRNIIDSRPPERNIESIQMYEVFNSIRHDYEEALAKLKRAEDTSDLQTEQEETLSKKRKISKPVRLLDTSDEEDRQLPRPPKIKKALFTNNSNENQKNKKISSLECSLLAIESTPTNTTTTLQRVSAPNSISGQESVTLPEKSGELK</sequence>
<keyword evidence="2" id="KW-1185">Reference proteome</keyword>
<organism evidence="1 2">
    <name type="scientific">Holotrichia oblita</name>
    <name type="common">Chafer beetle</name>
    <dbReference type="NCBI Taxonomy" id="644536"/>
    <lineage>
        <taxon>Eukaryota</taxon>
        <taxon>Metazoa</taxon>
        <taxon>Ecdysozoa</taxon>
        <taxon>Arthropoda</taxon>
        <taxon>Hexapoda</taxon>
        <taxon>Insecta</taxon>
        <taxon>Pterygota</taxon>
        <taxon>Neoptera</taxon>
        <taxon>Endopterygota</taxon>
        <taxon>Coleoptera</taxon>
        <taxon>Polyphaga</taxon>
        <taxon>Scarabaeiformia</taxon>
        <taxon>Scarabaeidae</taxon>
        <taxon>Melolonthinae</taxon>
        <taxon>Holotrichia</taxon>
    </lineage>
</organism>
<accession>A0ACB9SYQ4</accession>
<dbReference type="EMBL" id="CM043020">
    <property type="protein sequence ID" value="KAI4459666.1"/>
    <property type="molecule type" value="Genomic_DNA"/>
</dbReference>
<protein>
    <submittedName>
        <fullName evidence="1">Nischarin related</fullName>
    </submittedName>
</protein>